<organism evidence="9 10">
    <name type="scientific">Polynucleobacter tropicus</name>
    <dbReference type="NCBI Taxonomy" id="1743174"/>
    <lineage>
        <taxon>Bacteria</taxon>
        <taxon>Pseudomonadati</taxon>
        <taxon>Pseudomonadota</taxon>
        <taxon>Betaproteobacteria</taxon>
        <taxon>Burkholderiales</taxon>
        <taxon>Burkholderiaceae</taxon>
        <taxon>Polynucleobacter</taxon>
    </lineage>
</organism>
<dbReference type="InterPro" id="IPR020846">
    <property type="entry name" value="MFS_dom"/>
</dbReference>
<evidence type="ECO:0000259" key="8">
    <source>
        <dbReference type="PROSITE" id="PS50850"/>
    </source>
</evidence>
<dbReference type="GO" id="GO:0022857">
    <property type="term" value="F:transmembrane transporter activity"/>
    <property type="evidence" value="ECO:0007669"/>
    <property type="project" value="InterPro"/>
</dbReference>
<gene>
    <name evidence="9" type="ORF">DCO17_02750</name>
</gene>
<evidence type="ECO:0000256" key="4">
    <source>
        <dbReference type="ARBA" id="ARBA00022692"/>
    </source>
</evidence>
<proteinExistence type="predicted"/>
<evidence type="ECO:0000256" key="7">
    <source>
        <dbReference type="SAM" id="Phobius"/>
    </source>
</evidence>
<evidence type="ECO:0000256" key="5">
    <source>
        <dbReference type="ARBA" id="ARBA00022989"/>
    </source>
</evidence>
<feature type="transmembrane region" description="Helical" evidence="7">
    <location>
        <begin position="53"/>
        <end position="74"/>
    </location>
</feature>
<protein>
    <submittedName>
        <fullName evidence="9">Arabinose ABC transporter permease</fullName>
    </submittedName>
</protein>
<feature type="transmembrane region" description="Helical" evidence="7">
    <location>
        <begin position="295"/>
        <end position="312"/>
    </location>
</feature>
<dbReference type="SUPFAM" id="SSF103473">
    <property type="entry name" value="MFS general substrate transporter"/>
    <property type="match status" value="1"/>
</dbReference>
<evidence type="ECO:0000256" key="3">
    <source>
        <dbReference type="ARBA" id="ARBA00022475"/>
    </source>
</evidence>
<dbReference type="InterPro" id="IPR010290">
    <property type="entry name" value="TM_effector"/>
</dbReference>
<keyword evidence="2" id="KW-0813">Transport</keyword>
<keyword evidence="5 7" id="KW-1133">Transmembrane helix</keyword>
<comment type="subcellular location">
    <subcellularLocation>
        <location evidence="1">Cell membrane</location>
        <topology evidence="1">Multi-pass membrane protein</topology>
    </subcellularLocation>
</comment>
<evidence type="ECO:0000256" key="6">
    <source>
        <dbReference type="ARBA" id="ARBA00023136"/>
    </source>
</evidence>
<feature type="transmembrane region" description="Helical" evidence="7">
    <location>
        <begin position="381"/>
        <end position="399"/>
    </location>
</feature>
<dbReference type="PANTHER" id="PTHR23513:SF11">
    <property type="entry name" value="STAPHYLOFERRIN A TRANSPORTER"/>
    <property type="match status" value="1"/>
</dbReference>
<reference evidence="9 10" key="1">
    <citation type="submission" date="2018-04" db="EMBL/GenBank/DDBJ databases">
        <title>Polynucleobacter sp. UH21B genome.</title>
        <authorList>
            <person name="Hahn M.W."/>
        </authorList>
    </citation>
    <scope>NUCLEOTIDE SEQUENCE [LARGE SCALE GENOMIC DNA]</scope>
    <source>
        <strain evidence="9 10">MWH-UH21B</strain>
    </source>
</reference>
<dbReference type="Proteomes" id="UP000503312">
    <property type="component" value="Chromosome"/>
</dbReference>
<evidence type="ECO:0000256" key="1">
    <source>
        <dbReference type="ARBA" id="ARBA00004651"/>
    </source>
</evidence>
<feature type="transmembrane region" description="Helical" evidence="7">
    <location>
        <begin position="265"/>
        <end position="283"/>
    </location>
</feature>
<evidence type="ECO:0000256" key="2">
    <source>
        <dbReference type="ARBA" id="ARBA00022448"/>
    </source>
</evidence>
<keyword evidence="6 7" id="KW-0472">Membrane</keyword>
<dbReference type="PANTHER" id="PTHR23513">
    <property type="entry name" value="INTEGRAL MEMBRANE EFFLUX PROTEIN-RELATED"/>
    <property type="match status" value="1"/>
</dbReference>
<accession>A0A6M9Q659</accession>
<evidence type="ECO:0000313" key="10">
    <source>
        <dbReference type="Proteomes" id="UP000503312"/>
    </source>
</evidence>
<keyword evidence="4 7" id="KW-0812">Transmembrane</keyword>
<name>A0A6M9Q659_9BURK</name>
<dbReference type="AlphaFoldDB" id="A0A6M9Q659"/>
<dbReference type="Gene3D" id="1.20.1250.20">
    <property type="entry name" value="MFS general substrate transporter like domains"/>
    <property type="match status" value="1"/>
</dbReference>
<feature type="transmembrane region" description="Helical" evidence="7">
    <location>
        <begin position="113"/>
        <end position="136"/>
    </location>
</feature>
<sequence length="533" mass="59366">MHSLPPSKLPVWLAPLRIPVFRALWTTWLVANVCMYTNDVAAAWMMTSLTNSATLIALVQTAANLPVLLFGLPSGALADILNRKHFLVFTQAWLAINATLLFLSSVFNLLDPIFLLLLTFINGVGLAMRWPVYAAIVPDLVPRDTLHLALGLNSIAMNASRILGPLIAGFIIAGIGTEYVFALNMVLSLAMSVIVLRWKNESYISTLPGERFFGAMRVGAQYIRQSKPMRSILIRSFLFYMQSSSLLALLPVIAKSHFNGDANTFTLLLSCLGFGAIVIGSQLHYLRDKFTPQQMASYGIIFLSISSAGVVLAPNLWYAAPIMILSGMSWFSVGNTLSTSSQLSLPNWIRARGMSFYQMSLMGGSALGAFVWGKITNSTDVTTGVIASAIFGIIALLLIRKHRIHGHEAEDLSPVCPIERPHPSRDIDLDEGPVMISVEYQIHHEQAELFRKLMGKTRRSRLKQGALSWSLFEDAEHAGKFLEYFVFETWADYLRRFDRFTADDLAMQEERHRFHIDSSPPKLTRRIAAQLKQ</sequence>
<evidence type="ECO:0000313" key="9">
    <source>
        <dbReference type="EMBL" id="QKM64243.1"/>
    </source>
</evidence>
<feature type="domain" description="Major facilitator superfamily (MFS) profile" evidence="8">
    <location>
        <begin position="20"/>
        <end position="404"/>
    </location>
</feature>
<feature type="transmembrane region" description="Helical" evidence="7">
    <location>
        <begin position="86"/>
        <end position="107"/>
    </location>
</feature>
<dbReference type="EMBL" id="CP028942">
    <property type="protein sequence ID" value="QKM64243.1"/>
    <property type="molecule type" value="Genomic_DNA"/>
</dbReference>
<dbReference type="InterPro" id="IPR036259">
    <property type="entry name" value="MFS_trans_sf"/>
</dbReference>
<dbReference type="PROSITE" id="PS50850">
    <property type="entry name" value="MFS"/>
    <property type="match status" value="1"/>
</dbReference>
<dbReference type="GO" id="GO:0005886">
    <property type="term" value="C:plasma membrane"/>
    <property type="evidence" value="ECO:0007669"/>
    <property type="project" value="UniProtKB-SubCell"/>
</dbReference>
<feature type="transmembrane region" description="Helical" evidence="7">
    <location>
        <begin position="232"/>
        <end position="253"/>
    </location>
</feature>
<dbReference type="Pfam" id="PF05977">
    <property type="entry name" value="MFS_3"/>
    <property type="match status" value="1"/>
</dbReference>
<dbReference type="KEGG" id="ptrp:DCO17_02750"/>
<keyword evidence="10" id="KW-1185">Reference proteome</keyword>
<keyword evidence="3" id="KW-1003">Cell membrane</keyword>
<dbReference type="CDD" id="cd06173">
    <property type="entry name" value="MFS_MefA_like"/>
    <property type="match status" value="1"/>
</dbReference>